<evidence type="ECO:0000313" key="1">
    <source>
        <dbReference type="EMBL" id="EMD00321.1"/>
    </source>
</evidence>
<dbReference type="AlphaFoldDB" id="M2NMB2"/>
<dbReference type="Proteomes" id="UP000011761">
    <property type="component" value="Unassembled WGS sequence"/>
</dbReference>
<dbReference type="HOGENOM" id="CLU_2637693_0_0_1"/>
<gene>
    <name evidence="1" type="ORF">BAUCODRAFT_373418</name>
</gene>
<organism evidence="1 2">
    <name type="scientific">Baudoinia panamericana (strain UAMH 10762)</name>
    <name type="common">Angels' share fungus</name>
    <name type="synonym">Baudoinia compniacensis (strain UAMH 10762)</name>
    <dbReference type="NCBI Taxonomy" id="717646"/>
    <lineage>
        <taxon>Eukaryota</taxon>
        <taxon>Fungi</taxon>
        <taxon>Dikarya</taxon>
        <taxon>Ascomycota</taxon>
        <taxon>Pezizomycotina</taxon>
        <taxon>Dothideomycetes</taxon>
        <taxon>Dothideomycetidae</taxon>
        <taxon>Mycosphaerellales</taxon>
        <taxon>Teratosphaeriaceae</taxon>
        <taxon>Baudoinia</taxon>
    </lineage>
</organism>
<dbReference type="RefSeq" id="XP_007672821.1">
    <property type="nucleotide sequence ID" value="XM_007674631.1"/>
</dbReference>
<dbReference type="EMBL" id="KB445551">
    <property type="protein sequence ID" value="EMD00321.1"/>
    <property type="molecule type" value="Genomic_DNA"/>
</dbReference>
<sequence>MGRKLQYGMLQGVGGGALKGYDDSSDPRCNMAWRSPFMETKWICSRDTPRHCTRFLLKMVDPCLRGLVHAYTTQMLA</sequence>
<proteinExistence type="predicted"/>
<dbReference type="GeneID" id="19113221"/>
<reference evidence="1 2" key="1">
    <citation type="journal article" date="2012" name="PLoS Pathog.">
        <title>Diverse lifestyles and strategies of plant pathogenesis encoded in the genomes of eighteen Dothideomycetes fungi.</title>
        <authorList>
            <person name="Ohm R.A."/>
            <person name="Feau N."/>
            <person name="Henrissat B."/>
            <person name="Schoch C.L."/>
            <person name="Horwitz B.A."/>
            <person name="Barry K.W."/>
            <person name="Condon B.J."/>
            <person name="Copeland A.C."/>
            <person name="Dhillon B."/>
            <person name="Glaser F."/>
            <person name="Hesse C.N."/>
            <person name="Kosti I."/>
            <person name="LaButti K."/>
            <person name="Lindquist E.A."/>
            <person name="Lucas S."/>
            <person name="Salamov A.A."/>
            <person name="Bradshaw R.E."/>
            <person name="Ciuffetti L."/>
            <person name="Hamelin R.C."/>
            <person name="Kema G.H.J."/>
            <person name="Lawrence C."/>
            <person name="Scott J.A."/>
            <person name="Spatafora J.W."/>
            <person name="Turgeon B.G."/>
            <person name="de Wit P.J.G.M."/>
            <person name="Zhong S."/>
            <person name="Goodwin S.B."/>
            <person name="Grigoriev I.V."/>
        </authorList>
    </citation>
    <scope>NUCLEOTIDE SEQUENCE [LARGE SCALE GENOMIC DNA]</scope>
    <source>
        <strain evidence="1 2">UAMH 10762</strain>
    </source>
</reference>
<accession>M2NMB2</accession>
<evidence type="ECO:0000313" key="2">
    <source>
        <dbReference type="Proteomes" id="UP000011761"/>
    </source>
</evidence>
<protein>
    <submittedName>
        <fullName evidence="1">Uncharacterized protein</fullName>
    </submittedName>
</protein>
<dbReference type="KEGG" id="bcom:BAUCODRAFT_373418"/>
<keyword evidence="2" id="KW-1185">Reference proteome</keyword>
<name>M2NMB2_BAUPA</name>